<dbReference type="InterPro" id="IPR032217">
    <property type="entry name" value="DUF5036"/>
</dbReference>
<feature type="signal peptide" evidence="1">
    <location>
        <begin position="1"/>
        <end position="19"/>
    </location>
</feature>
<dbReference type="Pfam" id="PF16439">
    <property type="entry name" value="DUF5036"/>
    <property type="match status" value="1"/>
</dbReference>
<organism evidence="2 3">
    <name type="scientific">Candidatus Odoribacter faecigallinarum</name>
    <dbReference type="NCBI Taxonomy" id="2838706"/>
    <lineage>
        <taxon>Bacteria</taxon>
        <taxon>Pseudomonadati</taxon>
        <taxon>Bacteroidota</taxon>
        <taxon>Bacteroidia</taxon>
        <taxon>Bacteroidales</taxon>
        <taxon>Odoribacteraceae</taxon>
        <taxon>Odoribacter</taxon>
    </lineage>
</organism>
<evidence type="ECO:0000313" key="3">
    <source>
        <dbReference type="Proteomes" id="UP000824202"/>
    </source>
</evidence>
<dbReference type="AlphaFoldDB" id="A0A9D1UZ53"/>
<reference evidence="2" key="1">
    <citation type="journal article" date="2021" name="PeerJ">
        <title>Extensive microbial diversity within the chicken gut microbiome revealed by metagenomics and culture.</title>
        <authorList>
            <person name="Gilroy R."/>
            <person name="Ravi A."/>
            <person name="Getino M."/>
            <person name="Pursley I."/>
            <person name="Horton D.L."/>
            <person name="Alikhan N.F."/>
            <person name="Baker D."/>
            <person name="Gharbi K."/>
            <person name="Hall N."/>
            <person name="Watson M."/>
            <person name="Adriaenssens E.M."/>
            <person name="Foster-Nyarko E."/>
            <person name="Jarju S."/>
            <person name="Secka A."/>
            <person name="Antonio M."/>
            <person name="Oren A."/>
            <person name="Chaudhuri R.R."/>
            <person name="La Ragione R."/>
            <person name="Hildebrand F."/>
            <person name="Pallen M.J."/>
        </authorList>
    </citation>
    <scope>NUCLEOTIDE SEQUENCE</scope>
    <source>
        <strain evidence="2">23274</strain>
    </source>
</reference>
<keyword evidence="1" id="KW-0732">Signal</keyword>
<reference evidence="2" key="2">
    <citation type="submission" date="2021-04" db="EMBL/GenBank/DDBJ databases">
        <authorList>
            <person name="Gilroy R."/>
        </authorList>
    </citation>
    <scope>NUCLEOTIDE SEQUENCE</scope>
    <source>
        <strain evidence="2">23274</strain>
    </source>
</reference>
<sequence>MKTKTILGICLSLCVWSFAGCGDDETIDIFPEGTASLRMMNEDNGKTLLGNSDVYITNAGNFKSDQFPLFDVGEKRGIGDIDLPGFTNMAPEVAVQPRHGYVICTADDVRSFPSGQQAICENANIYRVFVDSWIEDKDGKAIGANVYFLLGKPEADEGIPGWGSEIGWQYDITKGNPLELTLPSDDIEVEILSEQENYNYLAYSMRGRTLVFRIEKDTGMDAVYQVRIRCQNIYTEVSLSLKNIW</sequence>
<name>A0A9D1UZ53_9BACT</name>
<proteinExistence type="predicted"/>
<gene>
    <name evidence="2" type="ORF">H9863_01945</name>
</gene>
<evidence type="ECO:0000313" key="2">
    <source>
        <dbReference type="EMBL" id="HIX02864.1"/>
    </source>
</evidence>
<dbReference type="PROSITE" id="PS51257">
    <property type="entry name" value="PROKAR_LIPOPROTEIN"/>
    <property type="match status" value="1"/>
</dbReference>
<feature type="chain" id="PRO_5039698174" evidence="1">
    <location>
        <begin position="20"/>
        <end position="245"/>
    </location>
</feature>
<accession>A0A9D1UZ53</accession>
<comment type="caution">
    <text evidence="2">The sequence shown here is derived from an EMBL/GenBank/DDBJ whole genome shotgun (WGS) entry which is preliminary data.</text>
</comment>
<dbReference type="Proteomes" id="UP000824202">
    <property type="component" value="Unassembled WGS sequence"/>
</dbReference>
<dbReference type="EMBL" id="DXFT01000038">
    <property type="protein sequence ID" value="HIX02864.1"/>
    <property type="molecule type" value="Genomic_DNA"/>
</dbReference>
<protein>
    <submittedName>
        <fullName evidence="2">DUF5036 family protein</fullName>
    </submittedName>
</protein>
<evidence type="ECO:0000256" key="1">
    <source>
        <dbReference type="SAM" id="SignalP"/>
    </source>
</evidence>